<evidence type="ECO:0000313" key="2">
    <source>
        <dbReference type="Proteomes" id="UP000321635"/>
    </source>
</evidence>
<gene>
    <name evidence="1" type="ORF">ANI02nite_33350</name>
</gene>
<reference evidence="1 2" key="1">
    <citation type="submission" date="2019-07" db="EMBL/GenBank/DDBJ databases">
        <title>Whole genome shotgun sequence of Acetobacter nitrogenifigens NBRC 105050.</title>
        <authorList>
            <person name="Hosoyama A."/>
            <person name="Uohara A."/>
            <person name="Ohji S."/>
            <person name="Ichikawa N."/>
        </authorList>
    </citation>
    <scope>NUCLEOTIDE SEQUENCE [LARGE SCALE GENOMIC DNA]</scope>
    <source>
        <strain evidence="1 2">NBRC 105050</strain>
    </source>
</reference>
<evidence type="ECO:0000313" key="1">
    <source>
        <dbReference type="EMBL" id="GEN61451.1"/>
    </source>
</evidence>
<accession>A0A511XEX5</accession>
<proteinExistence type="predicted"/>
<dbReference type="EMBL" id="BJYF01000038">
    <property type="protein sequence ID" value="GEN61451.1"/>
    <property type="molecule type" value="Genomic_DNA"/>
</dbReference>
<dbReference type="STRING" id="1120919.GCA_000429165_03418"/>
<name>A0A511XEX5_9PROT</name>
<dbReference type="Proteomes" id="UP000321635">
    <property type="component" value="Unassembled WGS sequence"/>
</dbReference>
<organism evidence="1 2">
    <name type="scientific">Acetobacter nitrogenifigens DSM 23921 = NBRC 105050</name>
    <dbReference type="NCBI Taxonomy" id="1120919"/>
    <lineage>
        <taxon>Bacteria</taxon>
        <taxon>Pseudomonadati</taxon>
        <taxon>Pseudomonadota</taxon>
        <taxon>Alphaproteobacteria</taxon>
        <taxon>Acetobacterales</taxon>
        <taxon>Acetobacteraceae</taxon>
        <taxon>Acetobacter</taxon>
    </lineage>
</organism>
<dbReference type="AlphaFoldDB" id="A0A511XEX5"/>
<keyword evidence="2" id="KW-1185">Reference proteome</keyword>
<comment type="caution">
    <text evidence="1">The sequence shown here is derived from an EMBL/GenBank/DDBJ whole genome shotgun (WGS) entry which is preliminary data.</text>
</comment>
<protein>
    <submittedName>
        <fullName evidence="1">Uncharacterized protein</fullName>
    </submittedName>
</protein>
<sequence>MKNGIGETYILGDSPLVTLTALQSSFDPDTSSSNFAIKRAPKIDSCGNYTHNEEGRAIRIYSEIDSRLTFEDMKTKFFSHAKYL</sequence>